<comment type="caution">
    <text evidence="1">The sequence shown here is derived from an EMBL/GenBank/DDBJ whole genome shotgun (WGS) entry which is preliminary data.</text>
</comment>
<dbReference type="Proteomes" id="UP000826656">
    <property type="component" value="Unassembled WGS sequence"/>
</dbReference>
<dbReference type="EMBL" id="JAIVGD010000018">
    <property type="protein sequence ID" value="KAH0755020.1"/>
    <property type="molecule type" value="Genomic_DNA"/>
</dbReference>
<evidence type="ECO:0000313" key="1">
    <source>
        <dbReference type="EMBL" id="KAH0755020.1"/>
    </source>
</evidence>
<organism evidence="1 2">
    <name type="scientific">Solanum tuberosum</name>
    <name type="common">Potato</name>
    <dbReference type="NCBI Taxonomy" id="4113"/>
    <lineage>
        <taxon>Eukaryota</taxon>
        <taxon>Viridiplantae</taxon>
        <taxon>Streptophyta</taxon>
        <taxon>Embryophyta</taxon>
        <taxon>Tracheophyta</taxon>
        <taxon>Spermatophyta</taxon>
        <taxon>Magnoliopsida</taxon>
        <taxon>eudicotyledons</taxon>
        <taxon>Gunneridae</taxon>
        <taxon>Pentapetalae</taxon>
        <taxon>asterids</taxon>
        <taxon>lamiids</taxon>
        <taxon>Solanales</taxon>
        <taxon>Solanaceae</taxon>
        <taxon>Solanoideae</taxon>
        <taxon>Solaneae</taxon>
        <taxon>Solanum</taxon>
    </lineage>
</organism>
<proteinExistence type="predicted"/>
<keyword evidence="2" id="KW-1185">Reference proteome</keyword>
<gene>
    <name evidence="1" type="ORF">KY290_025290</name>
</gene>
<protein>
    <submittedName>
        <fullName evidence="1">Uncharacterized protein</fullName>
    </submittedName>
</protein>
<reference evidence="1 2" key="1">
    <citation type="journal article" date="2021" name="bioRxiv">
        <title>Chromosome-scale and haplotype-resolved genome assembly of a tetraploid potato cultivar.</title>
        <authorList>
            <person name="Sun H."/>
            <person name="Jiao W.-B."/>
            <person name="Krause K."/>
            <person name="Campoy J.A."/>
            <person name="Goel M."/>
            <person name="Folz-Donahue K."/>
            <person name="Kukat C."/>
            <person name="Huettel B."/>
            <person name="Schneeberger K."/>
        </authorList>
    </citation>
    <scope>NUCLEOTIDE SEQUENCE [LARGE SCALE GENOMIC DNA]</scope>
    <source>
        <strain evidence="1">SolTubOtavaFocal</strain>
        <tissue evidence="1">Leaves</tissue>
    </source>
</reference>
<name>A0ABQ7UWA8_SOLTU</name>
<sequence length="85" mass="9555">MTRNAVLQTCGVHSLILDTTYCDPQVEITRKHCWDALLSYAWLPSSKGMITSIMNYGLANYYPSRTNSSNNIGVHLFPANCSEIR</sequence>
<evidence type="ECO:0000313" key="2">
    <source>
        <dbReference type="Proteomes" id="UP000826656"/>
    </source>
</evidence>
<accession>A0ABQ7UWA8</accession>